<sequence>MIHRRTTRPEIPDWKRRALLFLTSQCITLFGSTLVQMAVVWYVTLRTSSGAWVAAFTVCSYLPQFLISFVGGVWADRSSKKLLIIGADASIAAVTLAMMLALPCFQPEPALLSALLAMSVIRSLGAGVQTPAVNAVLPWLVPREHLMRFNGVNATMQAAVQFAAPAAAGILLSAGTLRAALGVDVLTAALGIGLLCRVPIPGHKATPGDASAFADLKTGIRYSLSEPLIGTLLLLYGLFIFLCVPAGFLAQLLVSRIYGDAYWYLTAVELAGFAGMAAGGLLMGTWGGFQSRATTLRTGIAAFGILASVMGLSRSFPLYLALMLLYGVALTAVQTAVTTLIQEKARAEMQGRVFGLLGSMYSGFLPIGMAVFGPMADVIPLRWIMTASGAALVLIAAGTTCLPSFRGQ</sequence>
<dbReference type="InterPro" id="IPR020846">
    <property type="entry name" value="MFS_dom"/>
</dbReference>
<dbReference type="Pfam" id="PF07690">
    <property type="entry name" value="MFS_1"/>
    <property type="match status" value="1"/>
</dbReference>
<dbReference type="EMBL" id="JACRTB010000011">
    <property type="protein sequence ID" value="MBC8576453.1"/>
    <property type="molecule type" value="Genomic_DNA"/>
</dbReference>
<feature type="transmembrane region" description="Helical" evidence="7">
    <location>
        <begin position="318"/>
        <end position="341"/>
    </location>
</feature>
<dbReference type="PROSITE" id="PS50850">
    <property type="entry name" value="MFS"/>
    <property type="match status" value="1"/>
</dbReference>
<keyword evidence="2" id="KW-0813">Transport</keyword>
<accession>A0ABR7NJ59</accession>
<evidence type="ECO:0000256" key="4">
    <source>
        <dbReference type="ARBA" id="ARBA00022692"/>
    </source>
</evidence>
<evidence type="ECO:0000256" key="5">
    <source>
        <dbReference type="ARBA" id="ARBA00022989"/>
    </source>
</evidence>
<name>A0ABR7NJ59_9FIRM</name>
<evidence type="ECO:0000313" key="10">
    <source>
        <dbReference type="Proteomes" id="UP000658131"/>
    </source>
</evidence>
<feature type="transmembrane region" description="Helical" evidence="7">
    <location>
        <begin position="20"/>
        <end position="44"/>
    </location>
</feature>
<keyword evidence="5 7" id="KW-1133">Transmembrane helix</keyword>
<dbReference type="SUPFAM" id="SSF103473">
    <property type="entry name" value="MFS general substrate transporter"/>
    <property type="match status" value="1"/>
</dbReference>
<reference evidence="9 10" key="1">
    <citation type="submission" date="2020-08" db="EMBL/GenBank/DDBJ databases">
        <title>Genome public.</title>
        <authorList>
            <person name="Liu C."/>
            <person name="Sun Q."/>
        </authorList>
    </citation>
    <scope>NUCLEOTIDE SEQUENCE [LARGE SCALE GENOMIC DNA]</scope>
    <source>
        <strain evidence="9 10">BX1</strain>
    </source>
</reference>
<organism evidence="9 10">
    <name type="scientific">Yanshouia hominis</name>
    <dbReference type="NCBI Taxonomy" id="2763673"/>
    <lineage>
        <taxon>Bacteria</taxon>
        <taxon>Bacillati</taxon>
        <taxon>Bacillota</taxon>
        <taxon>Clostridia</taxon>
        <taxon>Eubacteriales</taxon>
        <taxon>Oscillospiraceae</taxon>
        <taxon>Yanshouia</taxon>
    </lineage>
</organism>
<dbReference type="InterPro" id="IPR011701">
    <property type="entry name" value="MFS"/>
</dbReference>
<keyword evidence="4 7" id="KW-0812">Transmembrane</keyword>
<feature type="transmembrane region" description="Helical" evidence="7">
    <location>
        <begin position="50"/>
        <end position="75"/>
    </location>
</feature>
<feature type="transmembrane region" description="Helical" evidence="7">
    <location>
        <begin position="228"/>
        <end position="249"/>
    </location>
</feature>
<evidence type="ECO:0000259" key="8">
    <source>
        <dbReference type="PROSITE" id="PS50850"/>
    </source>
</evidence>
<evidence type="ECO:0000256" key="3">
    <source>
        <dbReference type="ARBA" id="ARBA00022475"/>
    </source>
</evidence>
<feature type="transmembrane region" description="Helical" evidence="7">
    <location>
        <begin position="114"/>
        <end position="141"/>
    </location>
</feature>
<feature type="domain" description="Major facilitator superfamily (MFS) profile" evidence="8">
    <location>
        <begin position="223"/>
        <end position="408"/>
    </location>
</feature>
<feature type="transmembrane region" description="Helical" evidence="7">
    <location>
        <begin position="82"/>
        <end position="102"/>
    </location>
</feature>
<dbReference type="PANTHER" id="PTHR23513">
    <property type="entry name" value="INTEGRAL MEMBRANE EFFLUX PROTEIN-RELATED"/>
    <property type="match status" value="1"/>
</dbReference>
<dbReference type="PANTHER" id="PTHR23513:SF11">
    <property type="entry name" value="STAPHYLOFERRIN A TRANSPORTER"/>
    <property type="match status" value="1"/>
</dbReference>
<keyword evidence="10" id="KW-1185">Reference proteome</keyword>
<dbReference type="RefSeq" id="WP_262399976.1">
    <property type="nucleotide sequence ID" value="NZ_JACRTB010000011.1"/>
</dbReference>
<comment type="subcellular location">
    <subcellularLocation>
        <location evidence="1">Cell membrane</location>
        <topology evidence="1">Multi-pass membrane protein</topology>
    </subcellularLocation>
</comment>
<evidence type="ECO:0000256" key="1">
    <source>
        <dbReference type="ARBA" id="ARBA00004651"/>
    </source>
</evidence>
<keyword evidence="3" id="KW-1003">Cell membrane</keyword>
<feature type="transmembrane region" description="Helical" evidence="7">
    <location>
        <begin position="261"/>
        <end position="282"/>
    </location>
</feature>
<evidence type="ECO:0000256" key="6">
    <source>
        <dbReference type="ARBA" id="ARBA00023136"/>
    </source>
</evidence>
<proteinExistence type="predicted"/>
<dbReference type="Proteomes" id="UP000658131">
    <property type="component" value="Unassembled WGS sequence"/>
</dbReference>
<protein>
    <submittedName>
        <fullName evidence="9">MFS transporter</fullName>
    </submittedName>
</protein>
<feature type="transmembrane region" description="Helical" evidence="7">
    <location>
        <begin position="384"/>
        <end position="405"/>
    </location>
</feature>
<comment type="caution">
    <text evidence="9">The sequence shown here is derived from an EMBL/GenBank/DDBJ whole genome shotgun (WGS) entry which is preliminary data.</text>
</comment>
<dbReference type="Gene3D" id="1.20.1250.20">
    <property type="entry name" value="MFS general substrate transporter like domains"/>
    <property type="match status" value="1"/>
</dbReference>
<gene>
    <name evidence="9" type="ORF">H8717_08550</name>
</gene>
<evidence type="ECO:0000256" key="7">
    <source>
        <dbReference type="SAM" id="Phobius"/>
    </source>
</evidence>
<dbReference type="CDD" id="cd06173">
    <property type="entry name" value="MFS_MefA_like"/>
    <property type="match status" value="1"/>
</dbReference>
<evidence type="ECO:0000256" key="2">
    <source>
        <dbReference type="ARBA" id="ARBA00022448"/>
    </source>
</evidence>
<dbReference type="InterPro" id="IPR036259">
    <property type="entry name" value="MFS_trans_sf"/>
</dbReference>
<keyword evidence="6 7" id="KW-0472">Membrane</keyword>
<feature type="transmembrane region" description="Helical" evidence="7">
    <location>
        <begin position="353"/>
        <end position="372"/>
    </location>
</feature>
<evidence type="ECO:0000313" key="9">
    <source>
        <dbReference type="EMBL" id="MBC8576453.1"/>
    </source>
</evidence>